<protein>
    <submittedName>
        <fullName evidence="2">Uncharacterized protein</fullName>
    </submittedName>
</protein>
<reference evidence="2 3" key="1">
    <citation type="submission" date="2014-01" db="EMBL/GenBank/DDBJ databases">
        <title>Draft genome sequence of the multidrug-resistant clinical isolate Dermabacter hominis 1368.</title>
        <authorList>
            <person name="Albersmeier A."/>
            <person name="Bomholt C."/>
            <person name="Glaub A."/>
            <person name="Ruckert C."/>
            <person name="Soriano F."/>
            <person name="Fernandez-Natal I."/>
            <person name="Tauch A."/>
        </authorList>
    </citation>
    <scope>NUCLEOTIDE SEQUENCE [LARGE SCALE GENOMIC DNA]</scope>
    <source>
        <strain evidence="2 3">1368</strain>
    </source>
</reference>
<name>A0ABR4SLV5_9MICO</name>
<evidence type="ECO:0000313" key="3">
    <source>
        <dbReference type="Proteomes" id="UP000030182"/>
    </source>
</evidence>
<sequence length="189" mass="21188">MTTVGAFAGCASLVILLGQEVRVRRERKSPKIQVMRSGSRLPDTGTRELLGFVDRITIRNAGTIDPVNVTVIVPGERDGIASIARLTHEEQQLTLKGVDEAGWVTIVYDDPNRKGKKVWTWLPIDASSQLAEDQLQYLSLPWHRRQLEHIRRRSFVGPGGLTSKSIGSSPRQLQRLAQTTKEKAERIQR</sequence>
<accession>A0ABR4SLV5</accession>
<proteinExistence type="predicted"/>
<organism evidence="2 3">
    <name type="scientific">Dermabacter hominis 1368</name>
    <dbReference type="NCBI Taxonomy" id="1450519"/>
    <lineage>
        <taxon>Bacteria</taxon>
        <taxon>Bacillati</taxon>
        <taxon>Actinomycetota</taxon>
        <taxon>Actinomycetes</taxon>
        <taxon>Micrococcales</taxon>
        <taxon>Dermabacteraceae</taxon>
        <taxon>Dermabacter</taxon>
    </lineage>
</organism>
<keyword evidence="3" id="KW-1185">Reference proteome</keyword>
<feature type="region of interest" description="Disordered" evidence="1">
    <location>
        <begin position="156"/>
        <end position="189"/>
    </location>
</feature>
<dbReference type="EMBL" id="JDRS01000002">
    <property type="protein sequence ID" value="KDS94176.1"/>
    <property type="molecule type" value="Genomic_DNA"/>
</dbReference>
<gene>
    <name evidence="2" type="ORF">DHOM_02705</name>
</gene>
<feature type="compositionally biased region" description="Basic and acidic residues" evidence="1">
    <location>
        <begin position="180"/>
        <end position="189"/>
    </location>
</feature>
<evidence type="ECO:0000313" key="2">
    <source>
        <dbReference type="EMBL" id="KDS94176.1"/>
    </source>
</evidence>
<dbReference type="Proteomes" id="UP000030182">
    <property type="component" value="Unassembled WGS sequence"/>
</dbReference>
<comment type="caution">
    <text evidence="2">The sequence shown here is derived from an EMBL/GenBank/DDBJ whole genome shotgun (WGS) entry which is preliminary data.</text>
</comment>
<feature type="compositionally biased region" description="Polar residues" evidence="1">
    <location>
        <begin position="162"/>
        <end position="179"/>
    </location>
</feature>
<evidence type="ECO:0000256" key="1">
    <source>
        <dbReference type="SAM" id="MobiDB-lite"/>
    </source>
</evidence>